<protein>
    <recommendedName>
        <fullName evidence="10">Nitrilase and fragile histidine triad fusion protein NitFhit</fullName>
        <ecNumber evidence="3">3.6.1.29</ecNumber>
    </recommendedName>
</protein>
<dbReference type="Pfam" id="PF00795">
    <property type="entry name" value="CN_hydrolase"/>
    <property type="match status" value="1"/>
</dbReference>
<dbReference type="InterPro" id="IPR045254">
    <property type="entry name" value="Nit1/2_C-N_Hydrolase"/>
</dbReference>
<evidence type="ECO:0000256" key="9">
    <source>
        <dbReference type="ARBA" id="ARBA00061127"/>
    </source>
</evidence>
<dbReference type="FunFam" id="3.30.428.10:FF:000011">
    <property type="entry name" value="Fragile histidine triad"/>
    <property type="match status" value="1"/>
</dbReference>
<evidence type="ECO:0000259" key="12">
    <source>
        <dbReference type="PROSITE" id="PS50263"/>
    </source>
</evidence>
<dbReference type="EC" id="3.6.1.29" evidence="3"/>
<reference evidence="14" key="1">
    <citation type="submission" date="2021-06" db="EMBL/GenBank/DDBJ databases">
        <authorList>
            <person name="Hodson N. C."/>
            <person name="Mongue J. A."/>
            <person name="Jaron S. K."/>
        </authorList>
    </citation>
    <scope>NUCLEOTIDE SEQUENCE</scope>
</reference>
<dbReference type="PANTHER" id="PTHR23088:SF27">
    <property type="entry name" value="DEAMINATED GLUTATHIONE AMIDASE"/>
    <property type="match status" value="1"/>
</dbReference>
<evidence type="ECO:0000256" key="3">
    <source>
        <dbReference type="ARBA" id="ARBA00012377"/>
    </source>
</evidence>
<comment type="catalytic activity">
    <reaction evidence="7">
        <text>P(1),P(3)-bis(5'-adenosyl) triphosphate + H2O = AMP + ADP + 2 H(+)</text>
        <dbReference type="Rhea" id="RHEA:13893"/>
        <dbReference type="ChEBI" id="CHEBI:15377"/>
        <dbReference type="ChEBI" id="CHEBI:15378"/>
        <dbReference type="ChEBI" id="CHEBI:58529"/>
        <dbReference type="ChEBI" id="CHEBI:456215"/>
        <dbReference type="ChEBI" id="CHEBI:456216"/>
        <dbReference type="EC" id="3.6.1.29"/>
    </reaction>
</comment>
<evidence type="ECO:0000256" key="1">
    <source>
        <dbReference type="ARBA" id="ARBA00001936"/>
    </source>
</evidence>
<dbReference type="GO" id="GO:0000166">
    <property type="term" value="F:nucleotide binding"/>
    <property type="evidence" value="ECO:0007669"/>
    <property type="project" value="UniProtKB-KW"/>
</dbReference>
<evidence type="ECO:0000313" key="14">
    <source>
        <dbReference type="EMBL" id="CAG7838058.1"/>
    </source>
</evidence>
<dbReference type="PROSITE" id="PS51084">
    <property type="entry name" value="HIT_2"/>
    <property type="match status" value="1"/>
</dbReference>
<dbReference type="PROSITE" id="PS01227">
    <property type="entry name" value="UPF0012"/>
    <property type="match status" value="1"/>
</dbReference>
<evidence type="ECO:0000259" key="13">
    <source>
        <dbReference type="PROSITE" id="PS51084"/>
    </source>
</evidence>
<dbReference type="Pfam" id="PF01230">
    <property type="entry name" value="HIT"/>
    <property type="match status" value="1"/>
</dbReference>
<dbReference type="AlphaFoldDB" id="A0A8J2LTZ7"/>
<dbReference type="EMBL" id="CAJVCH010571638">
    <property type="protein sequence ID" value="CAG7838058.1"/>
    <property type="molecule type" value="Genomic_DNA"/>
</dbReference>
<evidence type="ECO:0000256" key="4">
    <source>
        <dbReference type="ARBA" id="ARBA00022741"/>
    </source>
</evidence>
<dbReference type="InterPro" id="IPR011146">
    <property type="entry name" value="HIT-like"/>
</dbReference>
<dbReference type="GO" id="GO:0047710">
    <property type="term" value="F:bis(5'-adenosyl)-triphosphatase activity"/>
    <property type="evidence" value="ECO:0007669"/>
    <property type="project" value="UniProtKB-EC"/>
</dbReference>
<evidence type="ECO:0000256" key="10">
    <source>
        <dbReference type="ARBA" id="ARBA00069577"/>
    </source>
</evidence>
<feature type="short sequence motif" description="Histidine triad motif" evidence="11">
    <location>
        <begin position="393"/>
        <end position="397"/>
    </location>
</feature>
<dbReference type="PANTHER" id="PTHR23088">
    <property type="entry name" value="NITRILASE-RELATED"/>
    <property type="match status" value="1"/>
</dbReference>
<comment type="function">
    <text evidence="8">Cleaves A-5'-PPP-5'A to yield AMP and ADP.</text>
</comment>
<sequence length="454" mass="51228">MAAESKCIAAIQITSGNDKDKNIQVCNELIGYAVSQKQAKMVFLPEGFDFIASGKDETIQLAENLDGPVIENYRNIAKKYQVWLSLGGFHRRFNSDPAETEKIANTHVIINDNGSIVATYDKAHLFDVHLPEQHLEMRESSTIKSGTEIVKPIQTPVGKIGLAICYDLRFPEFSEKLRSMDAELLTYPSAFTKHTGAAHWEVLLRARAIENQCYVVAAAQIGQHNPKRCSYGHSMIIDPWGVIIAQACATETIIFAEINLQELHKIRSEMPVINHKRYDLYDHPPKQIKYSIPDTSIGEDLYDFGQVKIKAKFVFLESNLSRAFVNKKCILPGHVLVISKRKVPRVNDLTDEEYSDLHILVKKVAEIMESIHGSTSANLACQDGPHSGQSISHVHIHVLPRKEGDFARTDEVHEKLENFGKDNEEPKWRQENDMVEECDNIRATIRSTFAPLLE</sequence>
<evidence type="ECO:0000256" key="11">
    <source>
        <dbReference type="PROSITE-ProRule" id="PRU00464"/>
    </source>
</evidence>
<dbReference type="InterPro" id="IPR003010">
    <property type="entry name" value="C-N_Hydrolase"/>
</dbReference>
<comment type="subunit">
    <text evidence="2">Homotetramer.</text>
</comment>
<dbReference type="PROSITE" id="PS00892">
    <property type="entry name" value="HIT_1"/>
    <property type="match status" value="1"/>
</dbReference>
<dbReference type="OrthoDB" id="680339at2759"/>
<comment type="caution">
    <text evidence="14">The sequence shown here is derived from an EMBL/GenBank/DDBJ whole genome shotgun (WGS) entry which is preliminary data.</text>
</comment>
<dbReference type="CDD" id="cd07572">
    <property type="entry name" value="nit"/>
    <property type="match status" value="1"/>
</dbReference>
<keyword evidence="5" id="KW-0378">Hydrolase</keyword>
<evidence type="ECO:0000313" key="15">
    <source>
        <dbReference type="Proteomes" id="UP000708208"/>
    </source>
</evidence>
<dbReference type="GO" id="GO:0016811">
    <property type="term" value="F:hydrolase activity, acting on carbon-nitrogen (but not peptide) bonds, in linear amides"/>
    <property type="evidence" value="ECO:0007669"/>
    <property type="project" value="InterPro"/>
</dbReference>
<name>A0A8J2LTZ7_9HEXA</name>
<evidence type="ECO:0000256" key="8">
    <source>
        <dbReference type="ARBA" id="ARBA00057461"/>
    </source>
</evidence>
<evidence type="ECO:0000256" key="2">
    <source>
        <dbReference type="ARBA" id="ARBA00011881"/>
    </source>
</evidence>
<feature type="domain" description="HIT" evidence="13">
    <location>
        <begin position="300"/>
        <end position="408"/>
    </location>
</feature>
<proteinExistence type="inferred from homology"/>
<dbReference type="FunFam" id="3.60.110.10:FF:000005">
    <property type="entry name" value="nitrilase homolog 1 isoform X1"/>
    <property type="match status" value="1"/>
</dbReference>
<keyword evidence="6" id="KW-0511">Multifunctional enzyme</keyword>
<comment type="similarity">
    <text evidence="9">In the N-terminal section; belongs to the UPF0012 family.</text>
</comment>
<dbReference type="InterPro" id="IPR001110">
    <property type="entry name" value="UPF0012_CS"/>
</dbReference>
<evidence type="ECO:0000256" key="5">
    <source>
        <dbReference type="ARBA" id="ARBA00022801"/>
    </source>
</evidence>
<dbReference type="Proteomes" id="UP000708208">
    <property type="component" value="Unassembled WGS sequence"/>
</dbReference>
<evidence type="ECO:0000256" key="7">
    <source>
        <dbReference type="ARBA" id="ARBA00047780"/>
    </source>
</evidence>
<dbReference type="InterPro" id="IPR019808">
    <property type="entry name" value="Histidine_triad_CS"/>
</dbReference>
<accession>A0A8J2LTZ7</accession>
<dbReference type="PROSITE" id="PS50263">
    <property type="entry name" value="CN_HYDROLASE"/>
    <property type="match status" value="1"/>
</dbReference>
<evidence type="ECO:0000256" key="6">
    <source>
        <dbReference type="ARBA" id="ARBA00023268"/>
    </source>
</evidence>
<organism evidence="14 15">
    <name type="scientific">Allacma fusca</name>
    <dbReference type="NCBI Taxonomy" id="39272"/>
    <lineage>
        <taxon>Eukaryota</taxon>
        <taxon>Metazoa</taxon>
        <taxon>Ecdysozoa</taxon>
        <taxon>Arthropoda</taxon>
        <taxon>Hexapoda</taxon>
        <taxon>Collembola</taxon>
        <taxon>Symphypleona</taxon>
        <taxon>Sminthuridae</taxon>
        <taxon>Allacma</taxon>
    </lineage>
</organism>
<feature type="domain" description="CN hydrolase" evidence="12">
    <location>
        <begin position="6"/>
        <end position="260"/>
    </location>
</feature>
<keyword evidence="4" id="KW-0547">Nucleotide-binding</keyword>
<comment type="cofactor">
    <cofactor evidence="1">
        <name>Mn(2+)</name>
        <dbReference type="ChEBI" id="CHEBI:29035"/>
    </cofactor>
</comment>
<keyword evidence="15" id="KW-1185">Reference proteome</keyword>
<gene>
    <name evidence="14" type="ORF">AFUS01_LOCUS47073</name>
</gene>